<dbReference type="PRINTS" id="PR00401">
    <property type="entry name" value="SH2DOMAIN"/>
</dbReference>
<evidence type="ECO:0000256" key="1">
    <source>
        <dbReference type="ARBA" id="ARBA00022443"/>
    </source>
</evidence>
<evidence type="ECO:0000313" key="7">
    <source>
        <dbReference type="WBParaSite" id="SBAD_0000585001-mRNA-1"/>
    </source>
</evidence>
<keyword evidence="1 4" id="KW-0728">SH3 domain</keyword>
<reference evidence="7" key="1">
    <citation type="submission" date="2016-06" db="UniProtKB">
        <authorList>
            <consortium name="WormBaseParasite"/>
        </authorList>
    </citation>
    <scope>IDENTIFICATION</scope>
</reference>
<dbReference type="GO" id="GO:0048013">
    <property type="term" value="P:ephrin receptor signaling pathway"/>
    <property type="evidence" value="ECO:0007669"/>
    <property type="project" value="TreeGrafter"/>
</dbReference>
<dbReference type="SUPFAM" id="SSF55550">
    <property type="entry name" value="SH2 domain"/>
    <property type="match status" value="1"/>
</dbReference>
<keyword evidence="2 3" id="KW-0727">SH2 domain</keyword>
<dbReference type="SMART" id="SM00252">
    <property type="entry name" value="SH2"/>
    <property type="match status" value="1"/>
</dbReference>
<feature type="domain" description="SH3" evidence="6">
    <location>
        <begin position="25"/>
        <end position="84"/>
    </location>
</feature>
<dbReference type="PRINTS" id="PR00452">
    <property type="entry name" value="SH3DOMAIN"/>
</dbReference>
<sequence length="414" mass="46337">MIRLTDIFSGSLGISSPQQQQVPMAEVEYIVAKYNYDAKESQELSVKKNERLVLVDDSGSWWKVRNVHNRVGLVPSNYVRRENWKDALGGTFDLIKESLKRKGSCDVKKVSLSTIPKQVTDGVSQRSFLTLPRSSIASHRAYRLDAAHYIDNNIDFSSKATCAPSVAFARYDYCPTRDDELKLTRGSEIEVLEKSADGWWRGQCGNHVGWFPSNYVDEHPQRFPAPAPPLALSPAPVSFVITNGSGCAGGTSDLRHILHPPEVKPEKIFASISEEIESRFEKPPAGAVDSTCDVASKSVATAASRGRSSLSQESWYFGAITREQSEKLLSEYGIDGDFLIRDSESNPGDFSVSLKAHDRNKHFWVRINGDMYEIGTRRFSSLEELIKHYTEYPIFTSDKGDKLYLVKPLAKRVT</sequence>
<dbReference type="Pfam" id="PF00017">
    <property type="entry name" value="SH2"/>
    <property type="match status" value="1"/>
</dbReference>
<dbReference type="InterPro" id="IPR036028">
    <property type="entry name" value="SH3-like_dom_sf"/>
</dbReference>
<dbReference type="GO" id="GO:0035591">
    <property type="term" value="F:signaling adaptor activity"/>
    <property type="evidence" value="ECO:0007669"/>
    <property type="project" value="TreeGrafter"/>
</dbReference>
<accession>A0A183IPT0</accession>
<dbReference type="Gene3D" id="2.30.30.40">
    <property type="entry name" value="SH3 Domains"/>
    <property type="match status" value="2"/>
</dbReference>
<evidence type="ECO:0000256" key="2">
    <source>
        <dbReference type="ARBA" id="ARBA00022999"/>
    </source>
</evidence>
<dbReference type="GO" id="GO:0030971">
    <property type="term" value="F:receptor tyrosine kinase binding"/>
    <property type="evidence" value="ECO:0007669"/>
    <property type="project" value="TreeGrafter"/>
</dbReference>
<dbReference type="CDD" id="cd11766">
    <property type="entry name" value="SH3_Nck_2"/>
    <property type="match status" value="1"/>
</dbReference>
<evidence type="ECO:0000259" key="6">
    <source>
        <dbReference type="PROSITE" id="PS50002"/>
    </source>
</evidence>
<dbReference type="SMART" id="SM00326">
    <property type="entry name" value="SH3"/>
    <property type="match status" value="2"/>
</dbReference>
<dbReference type="AlphaFoldDB" id="A0A183IPT0"/>
<evidence type="ECO:0000256" key="4">
    <source>
        <dbReference type="PROSITE-ProRule" id="PRU00192"/>
    </source>
</evidence>
<name>A0A183IPT0_9BILA</name>
<dbReference type="GO" id="GO:0005737">
    <property type="term" value="C:cytoplasm"/>
    <property type="evidence" value="ECO:0007669"/>
    <property type="project" value="TreeGrafter"/>
</dbReference>
<dbReference type="PROSITE" id="PS50002">
    <property type="entry name" value="SH3"/>
    <property type="match status" value="2"/>
</dbReference>
<evidence type="ECO:0000259" key="5">
    <source>
        <dbReference type="PROSITE" id="PS50001"/>
    </source>
</evidence>
<dbReference type="InterPro" id="IPR051184">
    <property type="entry name" value="Tyrosine-phos_adapter"/>
</dbReference>
<feature type="domain" description="SH3" evidence="6">
    <location>
        <begin position="162"/>
        <end position="221"/>
    </location>
</feature>
<dbReference type="SUPFAM" id="SSF50044">
    <property type="entry name" value="SH3-domain"/>
    <property type="match status" value="2"/>
</dbReference>
<dbReference type="InterPro" id="IPR000980">
    <property type="entry name" value="SH2"/>
</dbReference>
<dbReference type="GO" id="GO:0016477">
    <property type="term" value="P:cell migration"/>
    <property type="evidence" value="ECO:0007669"/>
    <property type="project" value="TreeGrafter"/>
</dbReference>
<evidence type="ECO:0000256" key="3">
    <source>
        <dbReference type="PROSITE-ProRule" id="PRU00191"/>
    </source>
</evidence>
<dbReference type="WBParaSite" id="SBAD_0000585001-mRNA-1">
    <property type="protein sequence ID" value="SBAD_0000585001-mRNA-1"/>
    <property type="gene ID" value="SBAD_0000585001"/>
</dbReference>
<dbReference type="InterPro" id="IPR001452">
    <property type="entry name" value="SH3_domain"/>
</dbReference>
<organism evidence="7">
    <name type="scientific">Soboliphyme baturini</name>
    <dbReference type="NCBI Taxonomy" id="241478"/>
    <lineage>
        <taxon>Eukaryota</taxon>
        <taxon>Metazoa</taxon>
        <taxon>Ecdysozoa</taxon>
        <taxon>Nematoda</taxon>
        <taxon>Enoplea</taxon>
        <taxon>Dorylaimia</taxon>
        <taxon>Dioctophymatida</taxon>
        <taxon>Dioctophymatoidea</taxon>
        <taxon>Soboliphymatidae</taxon>
        <taxon>Soboliphyme</taxon>
    </lineage>
</organism>
<feature type="domain" description="SH2" evidence="5">
    <location>
        <begin position="315"/>
        <end position="409"/>
    </location>
</feature>
<dbReference type="Gene3D" id="3.30.505.10">
    <property type="entry name" value="SH2 domain"/>
    <property type="match status" value="1"/>
</dbReference>
<proteinExistence type="predicted"/>
<dbReference type="PANTHER" id="PTHR19969:SF14">
    <property type="entry name" value="DREADLOCKS, ISOFORM B"/>
    <property type="match status" value="1"/>
</dbReference>
<dbReference type="Pfam" id="PF00018">
    <property type="entry name" value="SH3_1"/>
    <property type="match status" value="2"/>
</dbReference>
<protein>
    <submittedName>
        <fullName evidence="7">Cytoplasmic protein NCK1</fullName>
    </submittedName>
</protein>
<dbReference type="InterPro" id="IPR036860">
    <property type="entry name" value="SH2_dom_sf"/>
</dbReference>
<dbReference type="PANTHER" id="PTHR19969">
    <property type="entry name" value="SH2-SH3 ADAPTOR PROTEIN-RELATED"/>
    <property type="match status" value="1"/>
</dbReference>
<dbReference type="PROSITE" id="PS50001">
    <property type="entry name" value="SH2"/>
    <property type="match status" value="1"/>
</dbReference>